<dbReference type="GO" id="GO:0000160">
    <property type="term" value="P:phosphorelay signal transduction system"/>
    <property type="evidence" value="ECO:0007669"/>
    <property type="project" value="InterPro"/>
</dbReference>
<dbReference type="AlphaFoldDB" id="A0A833P2Y5"/>
<dbReference type="CDD" id="cd00156">
    <property type="entry name" value="REC"/>
    <property type="match status" value="1"/>
</dbReference>
<feature type="modified residue" description="4-aspartylphosphate" evidence="2">
    <location>
        <position position="64"/>
    </location>
</feature>
<evidence type="ECO:0000313" key="4">
    <source>
        <dbReference type="EMBL" id="KAF0133713.1"/>
    </source>
</evidence>
<name>A0A833P2Y5_UNCSA</name>
<dbReference type="SMART" id="SM00448">
    <property type="entry name" value="REC"/>
    <property type="match status" value="1"/>
</dbReference>
<accession>A0A833P2Y5</accession>
<keyword evidence="1 2" id="KW-0597">Phosphoprotein</keyword>
<evidence type="ECO:0000256" key="2">
    <source>
        <dbReference type="PROSITE-ProRule" id="PRU00169"/>
    </source>
</evidence>
<dbReference type="InterPro" id="IPR001789">
    <property type="entry name" value="Sig_transdc_resp-reg_receiver"/>
</dbReference>
<dbReference type="EMBL" id="WPAF01000020">
    <property type="protein sequence ID" value="KAF0133713.1"/>
    <property type="molecule type" value="Genomic_DNA"/>
</dbReference>
<dbReference type="PROSITE" id="PS50110">
    <property type="entry name" value="RESPONSE_REGULATORY"/>
    <property type="match status" value="1"/>
</dbReference>
<evidence type="ECO:0000259" key="3">
    <source>
        <dbReference type="PROSITE" id="PS50110"/>
    </source>
</evidence>
<evidence type="ECO:0000313" key="5">
    <source>
        <dbReference type="Proteomes" id="UP000488506"/>
    </source>
</evidence>
<dbReference type="PANTHER" id="PTHR44591:SF3">
    <property type="entry name" value="RESPONSE REGULATORY DOMAIN-CONTAINING PROTEIN"/>
    <property type="match status" value="1"/>
</dbReference>
<dbReference type="InterPro" id="IPR050595">
    <property type="entry name" value="Bact_response_regulator"/>
</dbReference>
<proteinExistence type="predicted"/>
<evidence type="ECO:0000256" key="1">
    <source>
        <dbReference type="ARBA" id="ARBA00022553"/>
    </source>
</evidence>
<gene>
    <name evidence="4" type="ORF">FD145_1172</name>
</gene>
<dbReference type="InterPro" id="IPR011006">
    <property type="entry name" value="CheY-like_superfamily"/>
</dbReference>
<organism evidence="4 5">
    <name type="scientific">Candidatus Saganbacteria bacterium</name>
    <dbReference type="NCBI Taxonomy" id="2575572"/>
    <lineage>
        <taxon>Bacteria</taxon>
        <taxon>Bacillati</taxon>
        <taxon>Saganbacteria</taxon>
    </lineage>
</organism>
<feature type="domain" description="Response regulatory" evidence="3">
    <location>
        <begin position="5"/>
        <end position="133"/>
    </location>
</feature>
<reference evidence="4 5" key="1">
    <citation type="submission" date="2019-12" db="EMBL/GenBank/DDBJ databases">
        <authorList>
            <person name="Wolfe R."/>
            <person name="Danczak R."/>
            <person name="Wilkins M."/>
        </authorList>
    </citation>
    <scope>NUCLEOTIDE SEQUENCE [LARGE SCALE GENOMIC DNA]</scope>
    <source>
        <strain evidence="4">X2_MaxBin.013</strain>
    </source>
</reference>
<dbReference type="Proteomes" id="UP000488506">
    <property type="component" value="Unassembled WGS sequence"/>
</dbReference>
<dbReference type="Pfam" id="PF00072">
    <property type="entry name" value="Response_reg"/>
    <property type="match status" value="1"/>
</dbReference>
<comment type="caution">
    <text evidence="4">The sequence shown here is derived from an EMBL/GenBank/DDBJ whole genome shotgun (WGS) entry which is preliminary data.</text>
</comment>
<dbReference type="SUPFAM" id="SSF52172">
    <property type="entry name" value="CheY-like"/>
    <property type="match status" value="1"/>
</dbReference>
<sequence length="157" mass="18182">MEKPLILVVEDEPMMAENIAEIIRATGRYEAVVALSTREGFEQLDKHKRFLGLADNQIKCIVLDIKMPGMDGLEFLKWIRRQESFMKLIPVIILSGYEDKEKWTRATAMGKSAAYLKKPLNEEELTDTIDRVFAGDWAYMMDQTYKKGEIKCEELKE</sequence>
<dbReference type="PANTHER" id="PTHR44591">
    <property type="entry name" value="STRESS RESPONSE REGULATOR PROTEIN 1"/>
    <property type="match status" value="1"/>
</dbReference>
<dbReference type="Gene3D" id="3.40.50.2300">
    <property type="match status" value="1"/>
</dbReference>
<protein>
    <submittedName>
        <fullName evidence="4">Response regulator receiver</fullName>
    </submittedName>
</protein>